<keyword evidence="4" id="KW-0378">Hydrolase</keyword>
<keyword evidence="12" id="KW-1185">Reference proteome</keyword>
<feature type="domain" description="Glycoside hydrolase family 20 catalytic" evidence="9">
    <location>
        <begin position="267"/>
        <end position="614"/>
    </location>
</feature>
<dbReference type="Gene3D" id="3.30.379.10">
    <property type="entry name" value="Chitobiase/beta-hexosaminidase domain 2-like"/>
    <property type="match status" value="1"/>
</dbReference>
<dbReference type="Pfam" id="PF02838">
    <property type="entry name" value="Glyco_hydro_20b"/>
    <property type="match status" value="1"/>
</dbReference>
<dbReference type="InterPro" id="IPR017853">
    <property type="entry name" value="GH"/>
</dbReference>
<protein>
    <recommendedName>
        <fullName evidence="3">beta-N-acetylhexosaminidase</fullName>
        <ecNumber evidence="3">3.2.1.52</ecNumber>
    </recommendedName>
    <alternativeName>
        <fullName evidence="6">Beta-N-acetylhexosaminidase</fullName>
    </alternativeName>
    <alternativeName>
        <fullName evidence="7">N-acetyl-beta-glucosaminidase</fullName>
    </alternativeName>
</protein>
<evidence type="ECO:0000256" key="2">
    <source>
        <dbReference type="ARBA" id="ARBA00006285"/>
    </source>
</evidence>
<dbReference type="PANTHER" id="PTHR22600:SF57">
    <property type="entry name" value="BETA-N-ACETYLHEXOSAMINIDASE"/>
    <property type="match status" value="1"/>
</dbReference>
<name>A0A2T3NTB1_9GAMM</name>
<dbReference type="PANTHER" id="PTHR22600">
    <property type="entry name" value="BETA-HEXOSAMINIDASE"/>
    <property type="match status" value="1"/>
</dbReference>
<dbReference type="EMBL" id="PYLZ01000020">
    <property type="protein sequence ID" value="PSW19445.1"/>
    <property type="molecule type" value="Genomic_DNA"/>
</dbReference>
<dbReference type="SUPFAM" id="SSF55545">
    <property type="entry name" value="beta-N-acetylhexosaminidase-like domain"/>
    <property type="match status" value="1"/>
</dbReference>
<feature type="domain" description="Beta-hexosaminidase bacterial type N-terminal" evidence="10">
    <location>
        <begin position="143"/>
        <end position="264"/>
    </location>
</feature>
<dbReference type="Pfam" id="PF00728">
    <property type="entry name" value="Glyco_hydro_20"/>
    <property type="match status" value="1"/>
</dbReference>
<evidence type="ECO:0000256" key="3">
    <source>
        <dbReference type="ARBA" id="ARBA00012663"/>
    </source>
</evidence>
<evidence type="ECO:0000313" key="12">
    <source>
        <dbReference type="Proteomes" id="UP000240481"/>
    </source>
</evidence>
<evidence type="ECO:0000256" key="4">
    <source>
        <dbReference type="ARBA" id="ARBA00022801"/>
    </source>
</evidence>
<dbReference type="RefSeq" id="WP_107303146.1">
    <property type="nucleotide sequence ID" value="NZ_AP024852.1"/>
</dbReference>
<comment type="caution">
    <text evidence="11">The sequence shown here is derived from an EMBL/GenBank/DDBJ whole genome shotgun (WGS) entry which is preliminary data.</text>
</comment>
<dbReference type="GO" id="GO:0016020">
    <property type="term" value="C:membrane"/>
    <property type="evidence" value="ECO:0007669"/>
    <property type="project" value="TreeGrafter"/>
</dbReference>
<keyword evidence="5" id="KW-0326">Glycosidase</keyword>
<evidence type="ECO:0000256" key="8">
    <source>
        <dbReference type="PIRSR" id="PIRSR625705-1"/>
    </source>
</evidence>
<evidence type="ECO:0000256" key="7">
    <source>
        <dbReference type="ARBA" id="ARBA00033000"/>
    </source>
</evidence>
<dbReference type="InterPro" id="IPR029018">
    <property type="entry name" value="Hex-like_dom2"/>
</dbReference>
<dbReference type="InterPro" id="IPR015882">
    <property type="entry name" value="HEX_bac_N"/>
</dbReference>
<dbReference type="Gene3D" id="3.20.20.80">
    <property type="entry name" value="Glycosidases"/>
    <property type="match status" value="1"/>
</dbReference>
<dbReference type="EC" id="3.2.1.52" evidence="3"/>
<organism evidence="11 12">
    <name type="scientific">Photobacterium swingsii</name>
    <dbReference type="NCBI Taxonomy" id="680026"/>
    <lineage>
        <taxon>Bacteria</taxon>
        <taxon>Pseudomonadati</taxon>
        <taxon>Pseudomonadota</taxon>
        <taxon>Gammaproteobacteria</taxon>
        <taxon>Vibrionales</taxon>
        <taxon>Vibrionaceae</taxon>
        <taxon>Photobacterium</taxon>
    </lineage>
</organism>
<dbReference type="SUPFAM" id="SSF51445">
    <property type="entry name" value="(Trans)glycosidases"/>
    <property type="match status" value="1"/>
</dbReference>
<dbReference type="InterPro" id="IPR025705">
    <property type="entry name" value="Beta_hexosaminidase_sua/sub"/>
</dbReference>
<feature type="active site" description="Proton donor" evidence="8">
    <location>
        <position position="442"/>
    </location>
</feature>
<reference evidence="11 12" key="1">
    <citation type="submission" date="2018-01" db="EMBL/GenBank/DDBJ databases">
        <title>Whole genome sequencing of Histamine producing bacteria.</title>
        <authorList>
            <person name="Butler K."/>
        </authorList>
    </citation>
    <scope>NUCLEOTIDE SEQUENCE [LARGE SCALE GENOMIC DNA]</scope>
    <source>
        <strain evidence="11 12">DSM 24669</strain>
    </source>
</reference>
<evidence type="ECO:0000256" key="1">
    <source>
        <dbReference type="ARBA" id="ARBA00001231"/>
    </source>
</evidence>
<dbReference type="GO" id="GO:0005975">
    <property type="term" value="P:carbohydrate metabolic process"/>
    <property type="evidence" value="ECO:0007669"/>
    <property type="project" value="InterPro"/>
</dbReference>
<evidence type="ECO:0000259" key="10">
    <source>
        <dbReference type="Pfam" id="PF02838"/>
    </source>
</evidence>
<gene>
    <name evidence="11" type="ORF">C9I94_23665</name>
</gene>
<comment type="similarity">
    <text evidence="2">Belongs to the glycosyl hydrolase 20 family.</text>
</comment>
<evidence type="ECO:0000256" key="6">
    <source>
        <dbReference type="ARBA" id="ARBA00030512"/>
    </source>
</evidence>
<evidence type="ECO:0000313" key="11">
    <source>
        <dbReference type="EMBL" id="PSW19445.1"/>
    </source>
</evidence>
<evidence type="ECO:0000256" key="5">
    <source>
        <dbReference type="ARBA" id="ARBA00023295"/>
    </source>
</evidence>
<comment type="catalytic activity">
    <reaction evidence="1">
        <text>Hydrolysis of terminal non-reducing N-acetyl-D-hexosamine residues in N-acetyl-beta-D-hexosaminides.</text>
        <dbReference type="EC" id="3.2.1.52"/>
    </reaction>
</comment>
<proteinExistence type="inferred from homology"/>
<dbReference type="Proteomes" id="UP000240481">
    <property type="component" value="Unassembled WGS sequence"/>
</dbReference>
<dbReference type="InterPro" id="IPR015883">
    <property type="entry name" value="Glyco_hydro_20_cat"/>
</dbReference>
<dbReference type="GO" id="GO:0004563">
    <property type="term" value="F:beta-N-acetylhexosaminidase activity"/>
    <property type="evidence" value="ECO:0007669"/>
    <property type="project" value="UniProtKB-EC"/>
</dbReference>
<sequence>MSFRLDMTVIAKSETATRFALTLHNLTDKPLAHWVLHFANSRKINGASFTDGQLEQNGSYCVFTPNNAPVLASNSSFYTEFEMNTTAFSFHDDGINDAFLTSKTAHEKEQRLLDPIPVEVTTVDLGSSPIDRYITPLCPAKDINIIPVPARLTALSGQFSLSAATIIAQATPHAEGAIRWLQSELEQHFAIQLPLQRDGHIHYQHSEKVEQDGYHLLIEEEHIWLQASTAAGFVHATASLLQLLPLHTEHQACYRVPMVEITDHPHHSYRGMMIDCARHFHPLPRLKSFIDQLARYKFNVFHWHLTDDEGWRLAIDAYPELTAIGAWRGPNEKLEPQYTNLTQRYGGFYSKEDVRELIQYASDRGITIIPEIDIPGHCRAAIKSLPHLLLDVNDLSQYNSAQNYSDNILSAALPGTYEFISTVLQEVAELFPASYVHIGGDEVPAGAWEKSEACQAFMAEHNYHDPMALQSHLLRFANEVLQAKGKRMMGWEEVTKGGKIDNRTVIYSWLSEEAGLTSAQQGFDVIMQPAQFTYLDLVQGYSPDEMGVDWAGKLPLDKVYSYQPLAELSPHDPIHKKIMGIQGALWCERIHTQQRFDHMLYPRLLALAEVCWSQPNLRHWDDFTARLNGQHQYLDKVGIQYRHCV</sequence>
<dbReference type="CDD" id="cd06563">
    <property type="entry name" value="GH20_chitobiase-like"/>
    <property type="match status" value="1"/>
</dbReference>
<dbReference type="OrthoDB" id="9763537at2"/>
<accession>A0A2T3NTB1</accession>
<evidence type="ECO:0000259" key="9">
    <source>
        <dbReference type="Pfam" id="PF00728"/>
    </source>
</evidence>
<dbReference type="GO" id="GO:0030203">
    <property type="term" value="P:glycosaminoglycan metabolic process"/>
    <property type="evidence" value="ECO:0007669"/>
    <property type="project" value="TreeGrafter"/>
</dbReference>
<dbReference type="AlphaFoldDB" id="A0A2T3NTB1"/>
<dbReference type="PRINTS" id="PR00738">
    <property type="entry name" value="GLHYDRLASE20"/>
</dbReference>